<evidence type="ECO:0000256" key="1">
    <source>
        <dbReference type="ARBA" id="ARBA00004477"/>
    </source>
</evidence>
<keyword evidence="3" id="KW-0808">Transferase</keyword>
<feature type="transmembrane region" description="Helical" evidence="8">
    <location>
        <begin position="369"/>
        <end position="386"/>
    </location>
</feature>
<keyword evidence="2 8" id="KW-0328">Glycosyltransferase</keyword>
<dbReference type="GO" id="GO:0006506">
    <property type="term" value="P:GPI anchor biosynthetic process"/>
    <property type="evidence" value="ECO:0007669"/>
    <property type="project" value="TreeGrafter"/>
</dbReference>
<comment type="caution">
    <text evidence="9">The sequence shown here is derived from an EMBL/GenBank/DDBJ whole genome shotgun (WGS) entry which is preliminary data.</text>
</comment>
<evidence type="ECO:0000256" key="7">
    <source>
        <dbReference type="ARBA" id="ARBA00023136"/>
    </source>
</evidence>
<protein>
    <recommendedName>
        <fullName evidence="8">Mannosyltransferase</fullName>
        <ecNumber evidence="8">2.4.1.-</ecNumber>
    </recommendedName>
</protein>
<dbReference type="AlphaFoldDB" id="A0A0V0QWZ1"/>
<dbReference type="Proteomes" id="UP000054937">
    <property type="component" value="Unassembled WGS sequence"/>
</dbReference>
<dbReference type="EMBL" id="LDAU01000092">
    <property type="protein sequence ID" value="KRX06726.1"/>
    <property type="molecule type" value="Genomic_DNA"/>
</dbReference>
<evidence type="ECO:0000256" key="4">
    <source>
        <dbReference type="ARBA" id="ARBA00022692"/>
    </source>
</evidence>
<feature type="transmembrane region" description="Helical" evidence="8">
    <location>
        <begin position="167"/>
        <end position="183"/>
    </location>
</feature>
<dbReference type="InParanoid" id="A0A0V0QWZ1"/>
<keyword evidence="5 8" id="KW-0256">Endoplasmic reticulum</keyword>
<evidence type="ECO:0000256" key="8">
    <source>
        <dbReference type="RuleBase" id="RU363075"/>
    </source>
</evidence>
<dbReference type="InterPro" id="IPR005599">
    <property type="entry name" value="GPI_mannosylTrfase"/>
</dbReference>
<dbReference type="EC" id="2.4.1.-" evidence="8"/>
<organism evidence="9 10">
    <name type="scientific">Pseudocohnilembus persalinus</name>
    <name type="common">Ciliate</name>
    <dbReference type="NCBI Taxonomy" id="266149"/>
    <lineage>
        <taxon>Eukaryota</taxon>
        <taxon>Sar</taxon>
        <taxon>Alveolata</taxon>
        <taxon>Ciliophora</taxon>
        <taxon>Intramacronucleata</taxon>
        <taxon>Oligohymenophorea</taxon>
        <taxon>Scuticociliatia</taxon>
        <taxon>Philasterida</taxon>
        <taxon>Pseudocohnilembidae</taxon>
        <taxon>Pseudocohnilembus</taxon>
    </lineage>
</organism>
<feature type="transmembrane region" description="Helical" evidence="8">
    <location>
        <begin position="94"/>
        <end position="118"/>
    </location>
</feature>
<dbReference type="OMA" id="HEWPDYL"/>
<proteinExistence type="inferred from homology"/>
<feature type="transmembrane region" description="Helical" evidence="8">
    <location>
        <begin position="346"/>
        <end position="363"/>
    </location>
</feature>
<feature type="transmembrane region" description="Helical" evidence="8">
    <location>
        <begin position="393"/>
        <end position="412"/>
    </location>
</feature>
<comment type="similarity">
    <text evidence="8">Belongs to the glycosyltransferase 22 family.</text>
</comment>
<evidence type="ECO:0000256" key="3">
    <source>
        <dbReference type="ARBA" id="ARBA00022679"/>
    </source>
</evidence>
<sequence>MPLKLPYNYLYVKILIFRIFNSIVIRTYFAPDEYWQGSEISHFDVFNYGYKTWEWTIDNPIRSPLYNLPVSLAFYICKYFQIDHVFIIRLIPKLFGAVYATLFDIFSIKFFILFYSGVQKIQVRNAKKIISQIMRNTRNMNQEIDNQLKLEELNQQMNLNQPKLKKLLQLIVFIHICDWFSLFAMPRNIINAFEAMIFAINLFYWEKYNQEKQEKYHIISRFFATLNFIVRPTSIIPQIFIMSHPFFKAIFTKNRDYKKIAKILFINIFNLIIMVFSAALIDSLYYNKLVITTYNFLQFNYIQDMANLYGTQNFFWYFTQGLPYLLMGLFPFFIAGIYKLLKLKQFSYIYYLFASILFISTQSHKEDRFLLPFFPIIFAITAFGLEKIFKNKLVKSIIIITNIPLFIFMGFLHNRASIPIMEDFTQRIDIYNNLQQKNQIQLDPQQKILQQKLENLENNINLNDNNKINAYFFTECHQTPHQSFLHQQNIQLNFPDCSPQFRGKGSESEQLFENPAEFIQNVIFQQKPVFIILYSNFLEDEKVLQILSMYTEVSRRFHALFMETPKGNISDVSFVLMEKQF</sequence>
<evidence type="ECO:0000313" key="9">
    <source>
        <dbReference type="EMBL" id="KRX06726.1"/>
    </source>
</evidence>
<evidence type="ECO:0000313" key="10">
    <source>
        <dbReference type="Proteomes" id="UP000054937"/>
    </source>
</evidence>
<evidence type="ECO:0000256" key="5">
    <source>
        <dbReference type="ARBA" id="ARBA00022824"/>
    </source>
</evidence>
<dbReference type="PANTHER" id="PTHR22760">
    <property type="entry name" value="GLYCOSYLTRANSFERASE"/>
    <property type="match status" value="1"/>
</dbReference>
<name>A0A0V0QWZ1_PSEPJ</name>
<feature type="transmembrane region" description="Helical" evidence="8">
    <location>
        <begin position="263"/>
        <end position="286"/>
    </location>
</feature>
<keyword evidence="10" id="KW-1185">Reference proteome</keyword>
<reference evidence="9 10" key="1">
    <citation type="journal article" date="2015" name="Sci. Rep.">
        <title>Genome of the facultative scuticociliatosis pathogen Pseudocohnilembus persalinus provides insight into its virulence through horizontal gene transfer.</title>
        <authorList>
            <person name="Xiong J."/>
            <person name="Wang G."/>
            <person name="Cheng J."/>
            <person name="Tian M."/>
            <person name="Pan X."/>
            <person name="Warren A."/>
            <person name="Jiang C."/>
            <person name="Yuan D."/>
            <person name="Miao W."/>
        </authorList>
    </citation>
    <scope>NUCLEOTIDE SEQUENCE [LARGE SCALE GENOMIC DNA]</scope>
    <source>
        <strain evidence="9">36N120E</strain>
    </source>
</reference>
<dbReference type="Pfam" id="PF03901">
    <property type="entry name" value="Glyco_transf_22"/>
    <property type="match status" value="1"/>
</dbReference>
<dbReference type="GO" id="GO:0005789">
    <property type="term" value="C:endoplasmic reticulum membrane"/>
    <property type="evidence" value="ECO:0007669"/>
    <property type="project" value="UniProtKB-SubCell"/>
</dbReference>
<dbReference type="PANTHER" id="PTHR22760:SF4">
    <property type="entry name" value="GPI MANNOSYLTRANSFERASE 3"/>
    <property type="match status" value="1"/>
</dbReference>
<evidence type="ECO:0000256" key="6">
    <source>
        <dbReference type="ARBA" id="ARBA00022989"/>
    </source>
</evidence>
<accession>A0A0V0QWZ1</accession>
<dbReference type="FunCoup" id="A0A0V0QWZ1">
    <property type="interactions" value="243"/>
</dbReference>
<keyword evidence="6 8" id="KW-1133">Transmembrane helix</keyword>
<keyword evidence="7 8" id="KW-0472">Membrane</keyword>
<feature type="transmembrane region" description="Helical" evidence="8">
    <location>
        <begin position="314"/>
        <end position="334"/>
    </location>
</feature>
<keyword evidence="4 8" id="KW-0812">Transmembrane</keyword>
<dbReference type="OrthoDB" id="416834at2759"/>
<comment type="subcellular location">
    <subcellularLocation>
        <location evidence="1 8">Endoplasmic reticulum membrane</location>
        <topology evidence="1 8">Multi-pass membrane protein</topology>
    </subcellularLocation>
</comment>
<dbReference type="GO" id="GO:0000026">
    <property type="term" value="F:alpha-1,2-mannosyltransferase activity"/>
    <property type="evidence" value="ECO:0007669"/>
    <property type="project" value="TreeGrafter"/>
</dbReference>
<gene>
    <name evidence="9" type="ORF">PPERSA_09128</name>
</gene>
<feature type="transmembrane region" description="Helical" evidence="8">
    <location>
        <begin position="189"/>
        <end position="205"/>
    </location>
</feature>
<evidence type="ECO:0000256" key="2">
    <source>
        <dbReference type="ARBA" id="ARBA00022676"/>
    </source>
</evidence>